<accession>A0A2P1PW97</accession>
<feature type="chain" id="PRO_5015115769" evidence="1">
    <location>
        <begin position="20"/>
        <end position="448"/>
    </location>
</feature>
<keyword evidence="1" id="KW-0732">Signal</keyword>
<organism evidence="2 3">
    <name type="scientific">Ahniella affigens</name>
    <dbReference type="NCBI Taxonomy" id="2021234"/>
    <lineage>
        <taxon>Bacteria</taxon>
        <taxon>Pseudomonadati</taxon>
        <taxon>Pseudomonadota</taxon>
        <taxon>Gammaproteobacteria</taxon>
        <taxon>Lysobacterales</taxon>
        <taxon>Rhodanobacteraceae</taxon>
        <taxon>Ahniella</taxon>
    </lineage>
</organism>
<reference evidence="2 3" key="2">
    <citation type="submission" date="2018-03" db="EMBL/GenBank/DDBJ databases">
        <authorList>
            <person name="Keele B.F."/>
        </authorList>
    </citation>
    <scope>NUCLEOTIDE SEQUENCE [LARGE SCALE GENOMIC DNA]</scope>
    <source>
        <strain evidence="2 3">D13</strain>
    </source>
</reference>
<dbReference type="Proteomes" id="UP000241074">
    <property type="component" value="Chromosome"/>
</dbReference>
<protein>
    <submittedName>
        <fullName evidence="2">Uncharacterized protein</fullName>
    </submittedName>
</protein>
<evidence type="ECO:0000313" key="3">
    <source>
        <dbReference type="Proteomes" id="UP000241074"/>
    </source>
</evidence>
<dbReference type="EMBL" id="CP027860">
    <property type="protein sequence ID" value="AVP99102.1"/>
    <property type="molecule type" value="Genomic_DNA"/>
</dbReference>
<sequence>MNTAWRIIVLLGLSWPIFAAPSREPPDAKPPSTSTPQVLQAVLDLHDRWRAARGQELAPASVTMRKVLARAGNEAFWRQLPLSERNASALQRRLQSLATSFNNAANGPISAITPVPKAIEFPEPAPMSRCVSASAATAHAMLEAWAASSEILAAAKWACLQTEAGENSAFLCTALAIETEALQTEYDQESFCLGDQRDATLSALAQTQSNVVDHLNQRADATVSSRATQSALDTMQDSLDSLLIRLAELRTTVSTDDHQANAELADLLDDALALANGLTALAADIHDAQFRMQAAQVNVEDVQDRLADLQAMMLPLTQHGEAIRGQQRQVADALTAAQTAQQTAASEQRDRHLALALGAPNRVVIRYRLPAAQGGELERSREVLIRALNAYAALGINTDAASAKLVAGDQAYNLGNPLEAYDLYGQAYRLLTTPGAAPSSTMMRSSFE</sequence>
<reference evidence="2 3" key="1">
    <citation type="submission" date="2018-03" db="EMBL/GenBank/DDBJ databases">
        <title>Ahniella affigens gen. nov., sp. nov., a gammaproteobacterium isolated from sandy soil near a stream.</title>
        <authorList>
            <person name="Ko Y."/>
            <person name="Kim J.-H."/>
        </authorList>
    </citation>
    <scope>NUCLEOTIDE SEQUENCE [LARGE SCALE GENOMIC DNA]</scope>
    <source>
        <strain evidence="2 3">D13</strain>
    </source>
</reference>
<keyword evidence="3" id="KW-1185">Reference proteome</keyword>
<dbReference type="RefSeq" id="WP_106893021.1">
    <property type="nucleotide sequence ID" value="NZ_CP027860.1"/>
</dbReference>
<evidence type="ECO:0000256" key="1">
    <source>
        <dbReference type="SAM" id="SignalP"/>
    </source>
</evidence>
<dbReference type="KEGG" id="xba:C7S18_18860"/>
<evidence type="ECO:0000313" key="2">
    <source>
        <dbReference type="EMBL" id="AVP99102.1"/>
    </source>
</evidence>
<gene>
    <name evidence="2" type="ORF">C7S18_18860</name>
</gene>
<proteinExistence type="predicted"/>
<feature type="signal peptide" evidence="1">
    <location>
        <begin position="1"/>
        <end position="19"/>
    </location>
</feature>
<dbReference type="AlphaFoldDB" id="A0A2P1PW97"/>
<name>A0A2P1PW97_9GAMM</name>